<dbReference type="VEuPathDB" id="FungiDB:EYZ11_008795"/>
<dbReference type="Gene3D" id="1.10.10.800">
    <property type="match status" value="1"/>
</dbReference>
<dbReference type="Proteomes" id="UP000324241">
    <property type="component" value="Unassembled WGS sequence"/>
</dbReference>
<evidence type="ECO:0000313" key="6">
    <source>
        <dbReference type="Proteomes" id="UP000324241"/>
    </source>
</evidence>
<dbReference type="Gene3D" id="3.40.50.1820">
    <property type="entry name" value="alpha/beta hydrolase"/>
    <property type="match status" value="1"/>
</dbReference>
<comment type="caution">
    <text evidence="4">The sequence shown here is derived from an EMBL/GenBank/DDBJ whole genome shotgun (WGS) entry which is preliminary data.</text>
</comment>
<sequence>MPSHGQYTTEKVSYPSHGETVAGVLFRPTNVSNPPGIVVTGPYSFVKEQAPFQYATRLADEGYAALIFDPRTVGESTGQPRRQENPKMKNEDIVAGLNYLVSRGDINKSKLFLVGVCQGGPESLDVASYDDRVIGAASVTGYFRDHETDVYMICAGCVSAEPGADISTMKMPTAEQGEALYQARLERARKAKELYEHTGEVVYQPLVDPKAADPNKGSNAGLPGPVVWQWYGPWTLRSEFENRYAIMSDVDHFDYTTVPGVAKLTKPALIIHGDNCMNAAAAKRHFDSIPTEKKKLIWNNEVSHFQHYDQPDCVDRNVGDIAAWFAQIK</sequence>
<evidence type="ECO:0000313" key="4">
    <source>
        <dbReference type="EMBL" id="THC91744.1"/>
    </source>
</evidence>
<comment type="similarity">
    <text evidence="1">Belongs to the polyketide transferase af380 family.</text>
</comment>
<evidence type="ECO:0000259" key="2">
    <source>
        <dbReference type="Pfam" id="PF01738"/>
    </source>
</evidence>
<accession>A0A4V6RQR2</accession>
<evidence type="ECO:0000313" key="5">
    <source>
        <dbReference type="Proteomes" id="UP000308092"/>
    </source>
</evidence>
<dbReference type="RefSeq" id="XP_033426428.1">
    <property type="nucleotide sequence ID" value="XM_033570396.1"/>
</dbReference>
<name>A0A4V6RQR2_9EURO</name>
<evidence type="ECO:0000256" key="1">
    <source>
        <dbReference type="ARBA" id="ARBA00029464"/>
    </source>
</evidence>
<dbReference type="GO" id="GO:0016787">
    <property type="term" value="F:hydrolase activity"/>
    <property type="evidence" value="ECO:0007669"/>
    <property type="project" value="InterPro"/>
</dbReference>
<gene>
    <name evidence="3" type="ORF">ATNIH1004_005750</name>
    <name evidence="4" type="ORF">EYZ11_008795</name>
</gene>
<dbReference type="InterPro" id="IPR029058">
    <property type="entry name" value="AB_hydrolase_fold"/>
</dbReference>
<dbReference type="Proteomes" id="UP000308092">
    <property type="component" value="Unassembled WGS sequence"/>
</dbReference>
<protein>
    <recommendedName>
        <fullName evidence="2">Dienelactone hydrolase domain-containing protein</fullName>
    </recommendedName>
</protein>
<reference evidence="3 6" key="2">
    <citation type="submission" date="2019-08" db="EMBL/GenBank/DDBJ databases">
        <title>The genome sequence of a newly discovered highly antifungal drug resistant Aspergillus species, Aspergillus tanneri NIH 1004.</title>
        <authorList>
            <person name="Mounaud S."/>
            <person name="Singh I."/>
            <person name="Joardar V."/>
            <person name="Pakala S."/>
            <person name="Pakala S."/>
            <person name="Venepally P."/>
            <person name="Chung J.K."/>
            <person name="Losada L."/>
            <person name="Nierman W.C."/>
        </authorList>
    </citation>
    <scope>NUCLEOTIDE SEQUENCE [LARGE SCALE GENOMIC DNA]</scope>
    <source>
        <strain evidence="3 6">NIH1004</strain>
    </source>
</reference>
<dbReference type="STRING" id="1220188.A0A4V6RQR2"/>
<dbReference type="GeneID" id="54328452"/>
<dbReference type="AlphaFoldDB" id="A0A4V6RQR2"/>
<keyword evidence="5" id="KW-1185">Reference proteome</keyword>
<dbReference type="InterPro" id="IPR051411">
    <property type="entry name" value="Polyketide_trans_af380"/>
</dbReference>
<proteinExistence type="inferred from homology"/>
<dbReference type="EMBL" id="SOSA01000388">
    <property type="protein sequence ID" value="THC91744.1"/>
    <property type="molecule type" value="Genomic_DNA"/>
</dbReference>
<reference evidence="4 5" key="1">
    <citation type="submission" date="2019-03" db="EMBL/GenBank/DDBJ databases">
        <title>The genome sequence of a newly discovered highly antifungal drug resistant Aspergillus species, Aspergillus tanneri NIH 1004.</title>
        <authorList>
            <person name="Mounaud S."/>
            <person name="Singh I."/>
            <person name="Joardar V."/>
            <person name="Pakala S."/>
            <person name="Pakala S."/>
            <person name="Venepally P."/>
            <person name="Hoover J."/>
            <person name="Nierman W."/>
            <person name="Chung J."/>
            <person name="Losada L."/>
        </authorList>
    </citation>
    <scope>NUCLEOTIDE SEQUENCE [LARGE SCALE GENOMIC DNA]</scope>
    <source>
        <strain evidence="4 5">NIH1004</strain>
    </source>
</reference>
<dbReference type="EMBL" id="QUQM01000004">
    <property type="protein sequence ID" value="KAA8647067.1"/>
    <property type="molecule type" value="Genomic_DNA"/>
</dbReference>
<feature type="domain" description="Dienelactone hydrolase" evidence="2">
    <location>
        <begin position="22"/>
        <end position="143"/>
    </location>
</feature>
<organism evidence="4 5">
    <name type="scientific">Aspergillus tanneri</name>
    <dbReference type="NCBI Taxonomy" id="1220188"/>
    <lineage>
        <taxon>Eukaryota</taxon>
        <taxon>Fungi</taxon>
        <taxon>Dikarya</taxon>
        <taxon>Ascomycota</taxon>
        <taxon>Pezizomycotina</taxon>
        <taxon>Eurotiomycetes</taxon>
        <taxon>Eurotiomycetidae</taxon>
        <taxon>Eurotiales</taxon>
        <taxon>Aspergillaceae</taxon>
        <taxon>Aspergillus</taxon>
        <taxon>Aspergillus subgen. Circumdati</taxon>
    </lineage>
</organism>
<dbReference type="InterPro" id="IPR002925">
    <property type="entry name" value="Dienelactn_hydro"/>
</dbReference>
<dbReference type="OrthoDB" id="2498029at2759"/>
<dbReference type="SUPFAM" id="SSF53474">
    <property type="entry name" value="alpha/beta-Hydrolases"/>
    <property type="match status" value="1"/>
</dbReference>
<dbReference type="Pfam" id="PF01738">
    <property type="entry name" value="DLH"/>
    <property type="match status" value="1"/>
</dbReference>
<dbReference type="PANTHER" id="PTHR47751">
    <property type="entry name" value="SUPERFAMILY HYDROLASE, PUTATIVE (AFU_ORTHOLOGUE AFUA_2G16580)-RELATED"/>
    <property type="match status" value="1"/>
</dbReference>
<evidence type="ECO:0000313" key="3">
    <source>
        <dbReference type="EMBL" id="KAA8647067.1"/>
    </source>
</evidence>
<dbReference type="PANTHER" id="PTHR47751:SF1">
    <property type="entry name" value="SUPERFAMILY HYDROLASE, PUTATIVE (AFU_ORTHOLOGUE AFUA_2G16580)-RELATED"/>
    <property type="match status" value="1"/>
</dbReference>